<comment type="caution">
    <text evidence="1">The sequence shown here is derived from an EMBL/GenBank/DDBJ whole genome shotgun (WGS) entry which is preliminary data.</text>
</comment>
<proteinExistence type="predicted"/>
<accession>A0A4C1XIH0</accession>
<dbReference type="Proteomes" id="UP000299102">
    <property type="component" value="Unassembled WGS sequence"/>
</dbReference>
<dbReference type="AlphaFoldDB" id="A0A4C1XIH0"/>
<keyword evidence="2" id="KW-1185">Reference proteome</keyword>
<reference evidence="1 2" key="1">
    <citation type="journal article" date="2019" name="Commun. Biol.">
        <title>The bagworm genome reveals a unique fibroin gene that provides high tensile strength.</title>
        <authorList>
            <person name="Kono N."/>
            <person name="Nakamura H."/>
            <person name="Ohtoshi R."/>
            <person name="Tomita M."/>
            <person name="Numata K."/>
            <person name="Arakawa K."/>
        </authorList>
    </citation>
    <scope>NUCLEOTIDE SEQUENCE [LARGE SCALE GENOMIC DNA]</scope>
</reference>
<gene>
    <name evidence="1" type="ORF">EVAR_54062_1</name>
</gene>
<evidence type="ECO:0000313" key="1">
    <source>
        <dbReference type="EMBL" id="GBP62037.1"/>
    </source>
</evidence>
<name>A0A4C1XIH0_EUMVA</name>
<dbReference type="OrthoDB" id="424543at2759"/>
<protein>
    <submittedName>
        <fullName evidence="1">Uncharacterized protein</fullName>
    </submittedName>
</protein>
<evidence type="ECO:0000313" key="2">
    <source>
        <dbReference type="Proteomes" id="UP000299102"/>
    </source>
</evidence>
<organism evidence="1 2">
    <name type="scientific">Eumeta variegata</name>
    <name type="common">Bagworm moth</name>
    <name type="synonym">Eumeta japonica</name>
    <dbReference type="NCBI Taxonomy" id="151549"/>
    <lineage>
        <taxon>Eukaryota</taxon>
        <taxon>Metazoa</taxon>
        <taxon>Ecdysozoa</taxon>
        <taxon>Arthropoda</taxon>
        <taxon>Hexapoda</taxon>
        <taxon>Insecta</taxon>
        <taxon>Pterygota</taxon>
        <taxon>Neoptera</taxon>
        <taxon>Endopterygota</taxon>
        <taxon>Lepidoptera</taxon>
        <taxon>Glossata</taxon>
        <taxon>Ditrysia</taxon>
        <taxon>Tineoidea</taxon>
        <taxon>Psychidae</taxon>
        <taxon>Oiketicinae</taxon>
        <taxon>Eumeta</taxon>
    </lineage>
</organism>
<dbReference type="EMBL" id="BGZK01000830">
    <property type="protein sequence ID" value="GBP62037.1"/>
    <property type="molecule type" value="Genomic_DNA"/>
</dbReference>
<sequence>MDKYNRGLSFKLPFSNIGYIEFEHSISAWIICGTPLKDRSRNSDVRERCGPKEDVVTRGERYVAEPPGKDELKQTDKKYRANACDVRVVRGSP</sequence>